<proteinExistence type="predicted"/>
<accession>A0A085NN08</accession>
<name>A0A085NN08_9BILA</name>
<gene>
    <name evidence="1" type="ORF">M514_16976</name>
</gene>
<evidence type="ECO:0000313" key="1">
    <source>
        <dbReference type="EMBL" id="KFD70854.1"/>
    </source>
</evidence>
<dbReference type="AlphaFoldDB" id="A0A085NN08"/>
<organism evidence="1">
    <name type="scientific">Trichuris suis</name>
    <name type="common">pig whipworm</name>
    <dbReference type="NCBI Taxonomy" id="68888"/>
    <lineage>
        <taxon>Eukaryota</taxon>
        <taxon>Metazoa</taxon>
        <taxon>Ecdysozoa</taxon>
        <taxon>Nematoda</taxon>
        <taxon>Enoplea</taxon>
        <taxon>Dorylaimia</taxon>
        <taxon>Trichinellida</taxon>
        <taxon>Trichuridae</taxon>
        <taxon>Trichuris</taxon>
    </lineage>
</organism>
<dbReference type="Proteomes" id="UP000030758">
    <property type="component" value="Unassembled WGS sequence"/>
</dbReference>
<sequence>MNICTWFRFARRIFKVLPRLNSSSVIMEPDVLDTCMDNLEGTFSIVRPQIYSDLSDRQINAGASINTPSKRDAALNRIVDMPASNGRT</sequence>
<reference evidence="1" key="1">
    <citation type="journal article" date="2014" name="Nat. Genet.">
        <title>Genome and transcriptome of the porcine whipworm Trichuris suis.</title>
        <authorList>
            <person name="Jex A.R."/>
            <person name="Nejsum P."/>
            <person name="Schwarz E.M."/>
            <person name="Hu L."/>
            <person name="Young N.D."/>
            <person name="Hall R.S."/>
            <person name="Korhonen P.K."/>
            <person name="Liao S."/>
            <person name="Thamsborg S."/>
            <person name="Xia J."/>
            <person name="Xu P."/>
            <person name="Wang S."/>
            <person name="Scheerlinck J.P."/>
            <person name="Hofmann A."/>
            <person name="Sternberg P.W."/>
            <person name="Wang J."/>
            <person name="Gasser R.B."/>
        </authorList>
    </citation>
    <scope>NUCLEOTIDE SEQUENCE [LARGE SCALE GENOMIC DNA]</scope>
    <source>
        <strain evidence="1">DCEP-RM93F</strain>
    </source>
</reference>
<protein>
    <submittedName>
        <fullName evidence="1">Uncharacterized protein</fullName>
    </submittedName>
</protein>
<dbReference type="EMBL" id="KL367485">
    <property type="protein sequence ID" value="KFD70854.1"/>
    <property type="molecule type" value="Genomic_DNA"/>
</dbReference>